<dbReference type="PROSITE" id="PS01068">
    <property type="entry name" value="OMPA_1"/>
    <property type="match status" value="1"/>
</dbReference>
<comment type="subunit">
    <text evidence="8">The Tol-Pal system is composed of five core proteins: the inner membrane proteins TolA, TolQ and TolR, the periplasmic protein TolB and the outer membrane protein Pal. They form a network linking the inner and outer membranes and the peptidoglycan layer.</text>
</comment>
<protein>
    <recommendedName>
        <fullName evidence="8">Peptidoglycan-associated lipoprotein</fullName>
        <shortName evidence="8">PAL</shortName>
    </recommendedName>
</protein>
<dbReference type="HAMAP" id="MF_02204">
    <property type="entry name" value="Pal"/>
    <property type="match status" value="1"/>
</dbReference>
<dbReference type="RefSeq" id="WP_161038912.1">
    <property type="nucleotide sequence ID" value="NZ_WWCM01000005.1"/>
</dbReference>
<keyword evidence="13" id="KW-1185">Reference proteome</keyword>
<dbReference type="NCBIfam" id="TIGR02802">
    <property type="entry name" value="Pal_lipo"/>
    <property type="match status" value="1"/>
</dbReference>
<dbReference type="Gene3D" id="3.30.1330.60">
    <property type="entry name" value="OmpA-like domain"/>
    <property type="match status" value="1"/>
</dbReference>
<feature type="chain" id="PRO_5047425215" description="Peptidoglycan-associated lipoprotein" evidence="10">
    <location>
        <begin position="27"/>
        <end position="177"/>
    </location>
</feature>
<dbReference type="InterPro" id="IPR014169">
    <property type="entry name" value="Pal_lipo_C"/>
</dbReference>
<dbReference type="PANTHER" id="PTHR30329:SF21">
    <property type="entry name" value="LIPOPROTEIN YIAD-RELATED"/>
    <property type="match status" value="1"/>
</dbReference>
<dbReference type="PRINTS" id="PR01021">
    <property type="entry name" value="OMPADOMAIN"/>
</dbReference>
<dbReference type="InterPro" id="IPR006690">
    <property type="entry name" value="OMPA-like_CS"/>
</dbReference>
<dbReference type="Pfam" id="PF00691">
    <property type="entry name" value="OmpA"/>
    <property type="match status" value="1"/>
</dbReference>
<dbReference type="EMBL" id="WWCM01000005">
    <property type="protein sequence ID" value="MYM39532.1"/>
    <property type="molecule type" value="Genomic_DNA"/>
</dbReference>
<comment type="similarity">
    <text evidence="8">Belongs to the Pal lipoprotein family.</text>
</comment>
<evidence type="ECO:0000313" key="13">
    <source>
        <dbReference type="Proteomes" id="UP000478090"/>
    </source>
</evidence>
<evidence type="ECO:0000256" key="5">
    <source>
        <dbReference type="ARBA" id="ARBA00023237"/>
    </source>
</evidence>
<organism evidence="12 13">
    <name type="scientific">Duganella qianjiadongensis</name>
    <dbReference type="NCBI Taxonomy" id="2692176"/>
    <lineage>
        <taxon>Bacteria</taxon>
        <taxon>Pseudomonadati</taxon>
        <taxon>Pseudomonadota</taxon>
        <taxon>Betaproteobacteria</taxon>
        <taxon>Burkholderiales</taxon>
        <taxon>Oxalobacteraceae</taxon>
        <taxon>Telluria group</taxon>
        <taxon>Duganella</taxon>
    </lineage>
</organism>
<evidence type="ECO:0000256" key="1">
    <source>
        <dbReference type="ARBA" id="ARBA00022618"/>
    </source>
</evidence>
<dbReference type="PANTHER" id="PTHR30329">
    <property type="entry name" value="STATOR ELEMENT OF FLAGELLAR MOTOR COMPLEX"/>
    <property type="match status" value="1"/>
</dbReference>
<evidence type="ECO:0000313" key="12">
    <source>
        <dbReference type="EMBL" id="MYM39532.1"/>
    </source>
</evidence>
<dbReference type="PROSITE" id="PS51257">
    <property type="entry name" value="PROKAR_LIPOPROTEIN"/>
    <property type="match status" value="1"/>
</dbReference>
<dbReference type="Proteomes" id="UP000478090">
    <property type="component" value="Unassembled WGS sequence"/>
</dbReference>
<keyword evidence="1 8" id="KW-0132">Cell division</keyword>
<dbReference type="InterPro" id="IPR006664">
    <property type="entry name" value="OMP_bac"/>
</dbReference>
<evidence type="ECO:0000256" key="7">
    <source>
        <dbReference type="ARBA" id="ARBA00023306"/>
    </source>
</evidence>
<dbReference type="InterPro" id="IPR039001">
    <property type="entry name" value="Pal"/>
</dbReference>
<dbReference type="SUPFAM" id="SSF103088">
    <property type="entry name" value="OmpA-like"/>
    <property type="match status" value="1"/>
</dbReference>
<reference evidence="12 13" key="1">
    <citation type="submission" date="2019-12" db="EMBL/GenBank/DDBJ databases">
        <title>Novel species isolated from a subtropical stream in China.</title>
        <authorList>
            <person name="Lu H."/>
        </authorList>
    </citation>
    <scope>NUCLEOTIDE SEQUENCE [LARGE SCALE GENOMIC DNA]</scope>
    <source>
        <strain evidence="12 13">CY13W</strain>
    </source>
</reference>
<proteinExistence type="inferred from homology"/>
<evidence type="ECO:0000256" key="8">
    <source>
        <dbReference type="HAMAP-Rule" id="MF_02204"/>
    </source>
</evidence>
<dbReference type="InterPro" id="IPR036737">
    <property type="entry name" value="OmpA-like_sf"/>
</dbReference>
<feature type="signal peptide" evidence="10">
    <location>
        <begin position="1"/>
        <end position="26"/>
    </location>
</feature>
<comment type="subcellular location">
    <subcellularLocation>
        <location evidence="8">Cell outer membrane</location>
        <topology evidence="8">Lipid-anchor</topology>
    </subcellularLocation>
</comment>
<feature type="domain" description="OmpA-like" evidence="11">
    <location>
        <begin position="61"/>
        <end position="177"/>
    </location>
</feature>
<evidence type="ECO:0000259" key="11">
    <source>
        <dbReference type="PROSITE" id="PS51123"/>
    </source>
</evidence>
<dbReference type="InterPro" id="IPR050330">
    <property type="entry name" value="Bact_OuterMem_StrucFunc"/>
</dbReference>
<keyword evidence="5 8" id="KW-0998">Cell outer membrane</keyword>
<evidence type="ECO:0000256" key="6">
    <source>
        <dbReference type="ARBA" id="ARBA00023288"/>
    </source>
</evidence>
<sequence length="177" mass="18731">MKAQQKILLATCALAVLSACSTPAPVAVAPAPAPEPVKAAPAPAPAPVAAPVPVSVPAYLDPNSSIYKNRSVYFDFDKYNVKPEFEALVADHGKFLSANPNVAIKIEGNTDERGGAEYNLALGQKRAQAVVTALKVYGVKDSQMEAISYGKEKPKATGKDEASYSQNRRADIVYPSK</sequence>
<comment type="function">
    <text evidence="8">Part of the Tol-Pal system, which plays a role in outer membrane invagination during cell division and is important for maintaining outer membrane integrity.</text>
</comment>
<dbReference type="InterPro" id="IPR006665">
    <property type="entry name" value="OmpA-like"/>
</dbReference>
<accession>A0ABW9VLE9</accession>
<dbReference type="PROSITE" id="PS51123">
    <property type="entry name" value="OMPA_2"/>
    <property type="match status" value="1"/>
</dbReference>
<gene>
    <name evidence="8 12" type="primary">pal</name>
    <name evidence="12" type="ORF">GTP27_09325</name>
</gene>
<evidence type="ECO:0000256" key="2">
    <source>
        <dbReference type="ARBA" id="ARBA00022729"/>
    </source>
</evidence>
<keyword evidence="6 8" id="KW-0449">Lipoprotein</keyword>
<feature type="region of interest" description="Disordered" evidence="9">
    <location>
        <begin position="150"/>
        <end position="177"/>
    </location>
</feature>
<name>A0ABW9VLE9_9BURK</name>
<evidence type="ECO:0000256" key="3">
    <source>
        <dbReference type="ARBA" id="ARBA00023136"/>
    </source>
</evidence>
<evidence type="ECO:0000256" key="9">
    <source>
        <dbReference type="SAM" id="MobiDB-lite"/>
    </source>
</evidence>
<keyword evidence="2 8" id="KW-0732">Signal</keyword>
<evidence type="ECO:0000256" key="4">
    <source>
        <dbReference type="ARBA" id="ARBA00023139"/>
    </source>
</evidence>
<feature type="compositionally biased region" description="Basic and acidic residues" evidence="9">
    <location>
        <begin position="150"/>
        <end position="162"/>
    </location>
</feature>
<dbReference type="CDD" id="cd07185">
    <property type="entry name" value="OmpA_C-like"/>
    <property type="match status" value="1"/>
</dbReference>
<keyword evidence="4 8" id="KW-0564">Palmitate</keyword>
<evidence type="ECO:0000256" key="10">
    <source>
        <dbReference type="SAM" id="SignalP"/>
    </source>
</evidence>
<comment type="caution">
    <text evidence="12">The sequence shown here is derived from an EMBL/GenBank/DDBJ whole genome shotgun (WGS) entry which is preliminary data.</text>
</comment>
<keyword evidence="3 8" id="KW-0472">Membrane</keyword>
<keyword evidence="7 8" id="KW-0131">Cell cycle</keyword>